<keyword evidence="1 3" id="KW-0963">Cytoplasm</keyword>
<dbReference type="Gene3D" id="3.30.300.70">
    <property type="entry name" value="RimP-like superfamily, N-terminal"/>
    <property type="match status" value="1"/>
</dbReference>
<reference evidence="5 6" key="1">
    <citation type="submission" date="2016-10" db="EMBL/GenBank/DDBJ databases">
        <authorList>
            <person name="de Groot N.N."/>
        </authorList>
    </citation>
    <scope>NUCLEOTIDE SEQUENCE [LARGE SCALE GENOMIC DNA]</scope>
    <source>
        <strain evidence="5 6">DSM 21039</strain>
    </source>
</reference>
<dbReference type="GO" id="GO:0000028">
    <property type="term" value="P:ribosomal small subunit assembly"/>
    <property type="evidence" value="ECO:0007669"/>
    <property type="project" value="TreeGrafter"/>
</dbReference>
<dbReference type="CDD" id="cd01734">
    <property type="entry name" value="YlxS_C"/>
    <property type="match status" value="1"/>
</dbReference>
<organism evidence="5 6">
    <name type="scientific">Chitinophaga rupis</name>
    <dbReference type="NCBI Taxonomy" id="573321"/>
    <lineage>
        <taxon>Bacteria</taxon>
        <taxon>Pseudomonadati</taxon>
        <taxon>Bacteroidota</taxon>
        <taxon>Chitinophagia</taxon>
        <taxon>Chitinophagales</taxon>
        <taxon>Chitinophagaceae</taxon>
        <taxon>Chitinophaga</taxon>
    </lineage>
</organism>
<evidence type="ECO:0000256" key="2">
    <source>
        <dbReference type="ARBA" id="ARBA00022517"/>
    </source>
</evidence>
<comment type="similarity">
    <text evidence="3">Belongs to the RimP family.</text>
</comment>
<evidence type="ECO:0000313" key="5">
    <source>
        <dbReference type="EMBL" id="SEK76322.1"/>
    </source>
</evidence>
<evidence type="ECO:0000313" key="6">
    <source>
        <dbReference type="Proteomes" id="UP000198984"/>
    </source>
</evidence>
<protein>
    <recommendedName>
        <fullName evidence="3">Ribosome maturation factor RimP</fullName>
    </recommendedName>
</protein>
<dbReference type="PANTHER" id="PTHR33867:SF1">
    <property type="entry name" value="RIBOSOME MATURATION FACTOR RIMP"/>
    <property type="match status" value="1"/>
</dbReference>
<name>A0A1H7JP06_9BACT</name>
<feature type="domain" description="Ribosome maturation factor RimP N-terminal" evidence="4">
    <location>
        <begin position="38"/>
        <end position="103"/>
    </location>
</feature>
<dbReference type="InterPro" id="IPR028998">
    <property type="entry name" value="RimP_C"/>
</dbReference>
<dbReference type="InterPro" id="IPR035956">
    <property type="entry name" value="RimP_N_sf"/>
</dbReference>
<dbReference type="EMBL" id="FOBB01000001">
    <property type="protein sequence ID" value="SEK76322.1"/>
    <property type="molecule type" value="Genomic_DNA"/>
</dbReference>
<proteinExistence type="inferred from homology"/>
<comment type="subcellular location">
    <subcellularLocation>
        <location evidence="3">Cytoplasm</location>
    </subcellularLocation>
</comment>
<accession>A0A1H7JP06</accession>
<dbReference type="GO" id="GO:0006412">
    <property type="term" value="P:translation"/>
    <property type="evidence" value="ECO:0007669"/>
    <property type="project" value="TreeGrafter"/>
</dbReference>
<dbReference type="AlphaFoldDB" id="A0A1H7JP06"/>
<dbReference type="InterPro" id="IPR028989">
    <property type="entry name" value="RimP_N"/>
</dbReference>
<dbReference type="HAMAP" id="MF_01077">
    <property type="entry name" value="RimP"/>
    <property type="match status" value="1"/>
</dbReference>
<dbReference type="Pfam" id="PF02576">
    <property type="entry name" value="RimP_N"/>
    <property type="match status" value="1"/>
</dbReference>
<gene>
    <name evidence="3" type="primary">rimP</name>
    <name evidence="5" type="ORF">SAMN04488505_101844</name>
</gene>
<keyword evidence="2 3" id="KW-0690">Ribosome biogenesis</keyword>
<evidence type="ECO:0000259" key="4">
    <source>
        <dbReference type="Pfam" id="PF02576"/>
    </source>
</evidence>
<evidence type="ECO:0000256" key="1">
    <source>
        <dbReference type="ARBA" id="ARBA00022490"/>
    </source>
</evidence>
<dbReference type="Proteomes" id="UP000198984">
    <property type="component" value="Unassembled WGS sequence"/>
</dbReference>
<dbReference type="GO" id="GO:0005829">
    <property type="term" value="C:cytosol"/>
    <property type="evidence" value="ECO:0007669"/>
    <property type="project" value="TreeGrafter"/>
</dbReference>
<comment type="function">
    <text evidence="3">Required for maturation of 30S ribosomal subunits.</text>
</comment>
<dbReference type="InterPro" id="IPR003728">
    <property type="entry name" value="Ribosome_maturation_RimP"/>
</dbReference>
<dbReference type="STRING" id="573321.SAMN04488505_101844"/>
<evidence type="ECO:0000256" key="3">
    <source>
        <dbReference type="HAMAP-Rule" id="MF_01077"/>
    </source>
</evidence>
<sequence>MIQTKGTATVPFSFFPLASMANEQVIASIRQIIEAQLAPEPEFFLVEVRIKPTNNVKVFVDGDKGIPVEKLVQLNRALYAQLEAAALFPDGDFSLEVSSPGLDEPLKMHRQYLKNIGRKVEVTLLDGAIKEGTLLAVTEDQLTLEETPPRKKGVKPDPKLSKQLNIHFTEIKHTVVCIVF</sequence>
<dbReference type="SUPFAM" id="SSF75420">
    <property type="entry name" value="YhbC-like, N-terminal domain"/>
    <property type="match status" value="1"/>
</dbReference>
<keyword evidence="6" id="KW-1185">Reference proteome</keyword>
<dbReference type="PANTHER" id="PTHR33867">
    <property type="entry name" value="RIBOSOME MATURATION FACTOR RIMP"/>
    <property type="match status" value="1"/>
</dbReference>